<dbReference type="InterPro" id="IPR050111">
    <property type="entry name" value="C-type_lectin/snaclec_domain"/>
</dbReference>
<proteinExistence type="predicted"/>
<dbReference type="PROSITE" id="PS50041">
    <property type="entry name" value="C_TYPE_LECTIN_2"/>
    <property type="match status" value="2"/>
</dbReference>
<dbReference type="Gene3D" id="3.10.100.10">
    <property type="entry name" value="Mannose-Binding Protein A, subunit A"/>
    <property type="match status" value="2"/>
</dbReference>
<feature type="transmembrane region" description="Helical" evidence="2">
    <location>
        <begin position="292"/>
        <end position="316"/>
    </location>
</feature>
<keyword evidence="3" id="KW-0732">Signal</keyword>
<evidence type="ECO:0000259" key="4">
    <source>
        <dbReference type="PROSITE" id="PS50041"/>
    </source>
</evidence>
<accession>A0ABD3TLE6</accession>
<dbReference type="InterPro" id="IPR016187">
    <property type="entry name" value="CTDL_fold"/>
</dbReference>
<dbReference type="SMART" id="SM00034">
    <property type="entry name" value="CLECT"/>
    <property type="match status" value="2"/>
</dbReference>
<comment type="caution">
    <text evidence="5">The sequence shown here is derived from an EMBL/GenBank/DDBJ whole genome shotgun (WGS) entry which is preliminary data.</text>
</comment>
<reference evidence="5 6" key="1">
    <citation type="submission" date="2024-11" db="EMBL/GenBank/DDBJ databases">
        <title>Chromosome-level genome assembly of the freshwater bivalve Anodonta woodiana.</title>
        <authorList>
            <person name="Chen X."/>
        </authorList>
    </citation>
    <scope>NUCLEOTIDE SEQUENCE [LARGE SCALE GENOMIC DNA]</scope>
    <source>
        <strain evidence="5">MN2024</strain>
        <tissue evidence="5">Gills</tissue>
    </source>
</reference>
<evidence type="ECO:0000313" key="5">
    <source>
        <dbReference type="EMBL" id="KAL3837190.1"/>
    </source>
</evidence>
<feature type="domain" description="C-type lectin" evidence="4">
    <location>
        <begin position="34"/>
        <end position="152"/>
    </location>
</feature>
<dbReference type="PROSITE" id="PS00615">
    <property type="entry name" value="C_TYPE_LECTIN_1"/>
    <property type="match status" value="2"/>
</dbReference>
<dbReference type="Pfam" id="PF00059">
    <property type="entry name" value="Lectin_C"/>
    <property type="match status" value="2"/>
</dbReference>
<evidence type="ECO:0000256" key="1">
    <source>
        <dbReference type="ARBA" id="ARBA00023157"/>
    </source>
</evidence>
<evidence type="ECO:0000256" key="3">
    <source>
        <dbReference type="SAM" id="SignalP"/>
    </source>
</evidence>
<protein>
    <recommendedName>
        <fullName evidence="4">C-type lectin domain-containing protein</fullName>
    </recommendedName>
</protein>
<keyword evidence="2" id="KW-0812">Transmembrane</keyword>
<name>A0ABD3TLE6_SINWO</name>
<keyword evidence="6" id="KW-1185">Reference proteome</keyword>
<feature type="domain" description="C-type lectin" evidence="4">
    <location>
        <begin position="168"/>
        <end position="283"/>
    </location>
</feature>
<dbReference type="Proteomes" id="UP001634394">
    <property type="component" value="Unassembled WGS sequence"/>
</dbReference>
<organism evidence="5 6">
    <name type="scientific">Sinanodonta woodiana</name>
    <name type="common">Chinese pond mussel</name>
    <name type="synonym">Anodonta woodiana</name>
    <dbReference type="NCBI Taxonomy" id="1069815"/>
    <lineage>
        <taxon>Eukaryota</taxon>
        <taxon>Metazoa</taxon>
        <taxon>Spiralia</taxon>
        <taxon>Lophotrochozoa</taxon>
        <taxon>Mollusca</taxon>
        <taxon>Bivalvia</taxon>
        <taxon>Autobranchia</taxon>
        <taxon>Heteroconchia</taxon>
        <taxon>Palaeoheterodonta</taxon>
        <taxon>Unionida</taxon>
        <taxon>Unionoidea</taxon>
        <taxon>Unionidae</taxon>
        <taxon>Unioninae</taxon>
        <taxon>Sinanodonta</taxon>
    </lineage>
</organism>
<sequence length="373" mass="42785">MTVQNICITIISFLLYKYLTTRSGGAKPCISIDFRGHCYQIVDTNTTWAAASRICKEKDGHLIFIETAEEQQVIADQMQKMNFTAGALWIGSANVHAEDGPRWDNRESFTYVNWAKGEPSNTPGEENCAEIYTSDFKWNDRSCKSRKGYICEKTDAIEPCRTVGNIRHCYQIVQDEITWLQAFKMCSQVSGMLVTIESKAEQMFLEDQMQNKNFTVAGLWIGANKLHPENQRVWINGHQFTYINWAQGAPNNRQYVENCAEISTSDCTWNDERCSTKRGYICEYQSTSDLQVWVIIVAVGSALVLLVGVFVLCSFLKRRRQNQKKKKVEVYQGLKEMEMRNADHLYNATIDLSVAYTIIDDYISRPDENTHNK</sequence>
<dbReference type="InterPro" id="IPR018378">
    <property type="entry name" value="C-type_lectin_CS"/>
</dbReference>
<dbReference type="PANTHER" id="PTHR22803">
    <property type="entry name" value="MANNOSE, PHOSPHOLIPASE, LECTIN RECEPTOR RELATED"/>
    <property type="match status" value="1"/>
</dbReference>
<feature type="chain" id="PRO_5044768532" description="C-type lectin domain-containing protein" evidence="3">
    <location>
        <begin position="27"/>
        <end position="373"/>
    </location>
</feature>
<dbReference type="InterPro" id="IPR001304">
    <property type="entry name" value="C-type_lectin-like"/>
</dbReference>
<keyword evidence="2" id="KW-1133">Transmembrane helix</keyword>
<gene>
    <name evidence="5" type="ORF">ACJMK2_022561</name>
</gene>
<evidence type="ECO:0000313" key="6">
    <source>
        <dbReference type="Proteomes" id="UP001634394"/>
    </source>
</evidence>
<dbReference type="AlphaFoldDB" id="A0ABD3TLE6"/>
<keyword evidence="2" id="KW-0472">Membrane</keyword>
<dbReference type="SUPFAM" id="SSF56436">
    <property type="entry name" value="C-type lectin-like"/>
    <property type="match status" value="2"/>
</dbReference>
<feature type="signal peptide" evidence="3">
    <location>
        <begin position="1"/>
        <end position="26"/>
    </location>
</feature>
<keyword evidence="1" id="KW-1015">Disulfide bond</keyword>
<dbReference type="InterPro" id="IPR016186">
    <property type="entry name" value="C-type_lectin-like/link_sf"/>
</dbReference>
<dbReference type="EMBL" id="JBJQND010000018">
    <property type="protein sequence ID" value="KAL3837190.1"/>
    <property type="molecule type" value="Genomic_DNA"/>
</dbReference>
<evidence type="ECO:0000256" key="2">
    <source>
        <dbReference type="SAM" id="Phobius"/>
    </source>
</evidence>
<dbReference type="CDD" id="cd00037">
    <property type="entry name" value="CLECT"/>
    <property type="match status" value="2"/>
</dbReference>